<gene>
    <name evidence="6" type="ORF">BSTOLATCC_MIC12748</name>
</gene>
<feature type="region of interest" description="Disordered" evidence="3">
    <location>
        <begin position="161"/>
        <end position="180"/>
    </location>
</feature>
<keyword evidence="1" id="KW-0677">Repeat</keyword>
<comment type="caution">
    <text evidence="6">The sequence shown here is derived from an EMBL/GenBank/DDBJ whole genome shotgun (WGS) entry which is preliminary data.</text>
</comment>
<evidence type="ECO:0000313" key="6">
    <source>
        <dbReference type="EMBL" id="CAG9314970.1"/>
    </source>
</evidence>
<feature type="domain" description="Myb-like" evidence="4">
    <location>
        <begin position="79"/>
        <end position="129"/>
    </location>
</feature>
<dbReference type="InterPro" id="IPR009057">
    <property type="entry name" value="Homeodomain-like_sf"/>
</dbReference>
<dbReference type="CDD" id="cd00167">
    <property type="entry name" value="SANT"/>
    <property type="match status" value="2"/>
</dbReference>
<evidence type="ECO:0000259" key="4">
    <source>
        <dbReference type="PROSITE" id="PS50090"/>
    </source>
</evidence>
<dbReference type="AlphaFoldDB" id="A0AAU9IUN3"/>
<accession>A0AAU9IUN3</accession>
<feature type="region of interest" description="Disordered" evidence="3">
    <location>
        <begin position="1"/>
        <end position="26"/>
    </location>
</feature>
<dbReference type="EMBL" id="CAJZBQ010000013">
    <property type="protein sequence ID" value="CAG9314970.1"/>
    <property type="molecule type" value="Genomic_DNA"/>
</dbReference>
<dbReference type="InterPro" id="IPR050560">
    <property type="entry name" value="MYB_TF"/>
</dbReference>
<dbReference type="Pfam" id="PF13921">
    <property type="entry name" value="Myb_DNA-bind_6"/>
    <property type="match status" value="1"/>
</dbReference>
<evidence type="ECO:0000313" key="7">
    <source>
        <dbReference type="Proteomes" id="UP001162131"/>
    </source>
</evidence>
<dbReference type="PROSITE" id="PS50090">
    <property type="entry name" value="MYB_LIKE"/>
    <property type="match status" value="2"/>
</dbReference>
<dbReference type="Gene3D" id="1.10.10.60">
    <property type="entry name" value="Homeodomain-like"/>
    <property type="match status" value="2"/>
</dbReference>
<reference evidence="6" key="1">
    <citation type="submission" date="2021-09" db="EMBL/GenBank/DDBJ databases">
        <authorList>
            <consortium name="AG Swart"/>
            <person name="Singh M."/>
            <person name="Singh A."/>
            <person name="Seah K."/>
            <person name="Emmerich C."/>
        </authorList>
    </citation>
    <scope>NUCLEOTIDE SEQUENCE</scope>
    <source>
        <strain evidence="6">ATCC30299</strain>
    </source>
</reference>
<dbReference type="PROSITE" id="PS51294">
    <property type="entry name" value="HTH_MYB"/>
    <property type="match status" value="2"/>
</dbReference>
<feature type="domain" description="HTH myb-type" evidence="5">
    <location>
        <begin position="27"/>
        <end position="82"/>
    </location>
</feature>
<feature type="domain" description="HTH myb-type" evidence="5">
    <location>
        <begin position="83"/>
        <end position="133"/>
    </location>
</feature>
<dbReference type="FunFam" id="1.10.10.60:FF:000010">
    <property type="entry name" value="Transcriptional activator Myb isoform A"/>
    <property type="match status" value="1"/>
</dbReference>
<feature type="domain" description="Myb-like" evidence="4">
    <location>
        <begin position="27"/>
        <end position="78"/>
    </location>
</feature>
<dbReference type="InterPro" id="IPR001005">
    <property type="entry name" value="SANT/Myb"/>
</dbReference>
<feature type="compositionally biased region" description="Polar residues" evidence="3">
    <location>
        <begin position="1"/>
        <end position="22"/>
    </location>
</feature>
<protein>
    <submittedName>
        <fullName evidence="6">Uncharacterized protein</fullName>
    </submittedName>
</protein>
<evidence type="ECO:0000256" key="3">
    <source>
        <dbReference type="SAM" id="MobiDB-lite"/>
    </source>
</evidence>
<name>A0AAU9IUN3_9CILI</name>
<organism evidence="6 7">
    <name type="scientific">Blepharisma stoltei</name>
    <dbReference type="NCBI Taxonomy" id="1481888"/>
    <lineage>
        <taxon>Eukaryota</taxon>
        <taxon>Sar</taxon>
        <taxon>Alveolata</taxon>
        <taxon>Ciliophora</taxon>
        <taxon>Postciliodesmatophora</taxon>
        <taxon>Heterotrichea</taxon>
        <taxon>Heterotrichida</taxon>
        <taxon>Blepharismidae</taxon>
        <taxon>Blepharisma</taxon>
    </lineage>
</organism>
<dbReference type="SUPFAM" id="SSF46689">
    <property type="entry name" value="Homeodomain-like"/>
    <property type="match status" value="1"/>
</dbReference>
<keyword evidence="2" id="KW-0238">DNA-binding</keyword>
<dbReference type="SMART" id="SM00717">
    <property type="entry name" value="SANT"/>
    <property type="match status" value="2"/>
</dbReference>
<dbReference type="Proteomes" id="UP001162131">
    <property type="component" value="Unassembled WGS sequence"/>
</dbReference>
<evidence type="ECO:0000256" key="2">
    <source>
        <dbReference type="ARBA" id="ARBA00023125"/>
    </source>
</evidence>
<evidence type="ECO:0000259" key="5">
    <source>
        <dbReference type="PROSITE" id="PS51294"/>
    </source>
</evidence>
<dbReference type="GO" id="GO:0000978">
    <property type="term" value="F:RNA polymerase II cis-regulatory region sequence-specific DNA binding"/>
    <property type="evidence" value="ECO:0007669"/>
    <property type="project" value="TreeGrafter"/>
</dbReference>
<dbReference type="GO" id="GO:0000981">
    <property type="term" value="F:DNA-binding transcription factor activity, RNA polymerase II-specific"/>
    <property type="evidence" value="ECO:0007669"/>
    <property type="project" value="TreeGrafter"/>
</dbReference>
<proteinExistence type="predicted"/>
<dbReference type="InterPro" id="IPR017930">
    <property type="entry name" value="Myb_dom"/>
</dbReference>
<evidence type="ECO:0000256" key="1">
    <source>
        <dbReference type="ARBA" id="ARBA00022737"/>
    </source>
</evidence>
<dbReference type="PANTHER" id="PTHR45614">
    <property type="entry name" value="MYB PROTEIN-RELATED"/>
    <property type="match status" value="1"/>
</dbReference>
<sequence>MASSEEFTPKSSRNNRKYSWSTDESKSIELKTGPWTAEEDQMVMKLVNKNGPQKWSFIAKHLPGRIGKQCRERWHNHLNPNIRKDTWTEEEEWILFLYHKIMGNRWAEIAKILKGRTDNSIKNHWNSSMKKLVPDFNVRYNTLMKLHGHCDSSHICNEHSNEEIGKRKRGRRSSNEASELPNVPCLQAHNQVLSEALEVYQQSLMSCGREEENSQFTPLPKKKRKIADSTPSCSKFNEYAEIDDTGYIYTPIVSPPKNQYFKFSYPSYTNEKCDTCTSSNVNSYSLRTPENFKSPYSELFESPSFMLNFDTSPEANRKINI</sequence>
<dbReference type="PANTHER" id="PTHR45614:SF274">
    <property type="entry name" value="MYB-LIKE DNA-BINDING PROTEIN"/>
    <property type="match status" value="1"/>
</dbReference>
<keyword evidence="7" id="KW-1185">Reference proteome</keyword>
<dbReference type="GO" id="GO:0005634">
    <property type="term" value="C:nucleus"/>
    <property type="evidence" value="ECO:0007669"/>
    <property type="project" value="TreeGrafter"/>
</dbReference>